<dbReference type="EMBL" id="CM056814">
    <property type="protein sequence ID" value="KAJ8626238.1"/>
    <property type="molecule type" value="Genomic_DNA"/>
</dbReference>
<organism evidence="1 2">
    <name type="scientific">Persea americana</name>
    <name type="common">Avocado</name>
    <dbReference type="NCBI Taxonomy" id="3435"/>
    <lineage>
        <taxon>Eukaryota</taxon>
        <taxon>Viridiplantae</taxon>
        <taxon>Streptophyta</taxon>
        <taxon>Embryophyta</taxon>
        <taxon>Tracheophyta</taxon>
        <taxon>Spermatophyta</taxon>
        <taxon>Magnoliopsida</taxon>
        <taxon>Magnoliidae</taxon>
        <taxon>Laurales</taxon>
        <taxon>Lauraceae</taxon>
        <taxon>Persea</taxon>
    </lineage>
</organism>
<keyword evidence="2" id="KW-1185">Reference proteome</keyword>
<proteinExistence type="predicted"/>
<accession>A0ACC2KYN8</accession>
<evidence type="ECO:0000313" key="2">
    <source>
        <dbReference type="Proteomes" id="UP001234297"/>
    </source>
</evidence>
<comment type="caution">
    <text evidence="1">The sequence shown here is derived from an EMBL/GenBank/DDBJ whole genome shotgun (WGS) entry which is preliminary data.</text>
</comment>
<gene>
    <name evidence="1" type="ORF">MRB53_019545</name>
</gene>
<protein>
    <submittedName>
        <fullName evidence="1">Uncharacterized protein</fullName>
    </submittedName>
</protein>
<reference evidence="1 2" key="1">
    <citation type="journal article" date="2022" name="Hortic Res">
        <title>A haplotype resolved chromosomal level avocado genome allows analysis of novel avocado genes.</title>
        <authorList>
            <person name="Nath O."/>
            <person name="Fletcher S.J."/>
            <person name="Hayward A."/>
            <person name="Shaw L.M."/>
            <person name="Masouleh A.K."/>
            <person name="Furtado A."/>
            <person name="Henry R.J."/>
            <person name="Mitter N."/>
        </authorList>
    </citation>
    <scope>NUCLEOTIDE SEQUENCE [LARGE SCALE GENOMIC DNA]</scope>
    <source>
        <strain evidence="2">cv. Hass</strain>
    </source>
</reference>
<name>A0ACC2KYN8_PERAE</name>
<sequence length="87" mass="9934">MQEGQFRIEASCHQHLFRQDPILFCLLFPSDKTLFSFVPHSTEMVGKNELGPLTSYQARLRGQTKMGIALWCLGPLFKVGQDGHQRN</sequence>
<dbReference type="Proteomes" id="UP001234297">
    <property type="component" value="Chromosome 6"/>
</dbReference>
<evidence type="ECO:0000313" key="1">
    <source>
        <dbReference type="EMBL" id="KAJ8626238.1"/>
    </source>
</evidence>